<dbReference type="AlphaFoldDB" id="A0A8J4GX23"/>
<organism evidence="1 2">
    <name type="scientific">Volvox reticuliferus</name>
    <dbReference type="NCBI Taxonomy" id="1737510"/>
    <lineage>
        <taxon>Eukaryota</taxon>
        <taxon>Viridiplantae</taxon>
        <taxon>Chlorophyta</taxon>
        <taxon>core chlorophytes</taxon>
        <taxon>Chlorophyceae</taxon>
        <taxon>CS clade</taxon>
        <taxon>Chlamydomonadales</taxon>
        <taxon>Volvocaceae</taxon>
        <taxon>Volvox</taxon>
    </lineage>
</organism>
<accession>A0A8J4GX23</accession>
<dbReference type="Proteomes" id="UP000722791">
    <property type="component" value="Unassembled WGS sequence"/>
</dbReference>
<reference evidence="1" key="1">
    <citation type="journal article" date="2021" name="Proc. Natl. Acad. Sci. U.S.A.">
        <title>Three genomes in the algal genus Volvox reveal the fate of a haploid sex-determining region after a transition to homothallism.</title>
        <authorList>
            <person name="Yamamoto K."/>
            <person name="Hamaji T."/>
            <person name="Kawai-Toyooka H."/>
            <person name="Matsuzaki R."/>
            <person name="Takahashi F."/>
            <person name="Nishimura Y."/>
            <person name="Kawachi M."/>
            <person name="Noguchi H."/>
            <person name="Minakuchi Y."/>
            <person name="Umen J.G."/>
            <person name="Toyoda A."/>
            <person name="Nozaki H."/>
        </authorList>
    </citation>
    <scope>NUCLEOTIDE SEQUENCE</scope>
    <source>
        <strain evidence="1">NIES-3785</strain>
    </source>
</reference>
<comment type="caution">
    <text evidence="1">The sequence shown here is derived from an EMBL/GenBank/DDBJ whole genome shotgun (WGS) entry which is preliminary data.</text>
</comment>
<evidence type="ECO:0000313" key="2">
    <source>
        <dbReference type="Proteomes" id="UP000722791"/>
    </source>
</evidence>
<evidence type="ECO:0000313" key="1">
    <source>
        <dbReference type="EMBL" id="GIM15579.1"/>
    </source>
</evidence>
<dbReference type="EMBL" id="BNCQ01000066">
    <property type="protein sequence ID" value="GIM15579.1"/>
    <property type="molecule type" value="Genomic_DNA"/>
</dbReference>
<gene>
    <name evidence="1" type="ORF">Vretimale_18337</name>
</gene>
<name>A0A8J4GX23_9CHLO</name>
<feature type="non-terminal residue" evidence="1">
    <location>
        <position position="167"/>
    </location>
</feature>
<proteinExistence type="predicted"/>
<sequence length="167" mass="18898">MAEEVKEARMEAVKEARTEVMRQVFAQGMVLGLTVEVTASNCSSNNRKHVKQLVASRFSLHDSCTAPCCLKCQLPNVNISKNTDWSRFDNKEKNTIAWGRDWLQNNLAPPGMVVLAVQDARWLHGTGKFPGGCVEIKPSATDYMFVLEVAWERCWEKHRTELSTVQQ</sequence>
<protein>
    <submittedName>
        <fullName evidence="1">Uncharacterized protein</fullName>
    </submittedName>
</protein>